<accession>A0ABX2M754</accession>
<evidence type="ECO:0000256" key="1">
    <source>
        <dbReference type="SAM" id="MobiDB-lite"/>
    </source>
</evidence>
<protein>
    <submittedName>
        <fullName evidence="3">Cbb3-type cytochrome oxidase assembly protein CcoS</fullName>
    </submittedName>
</protein>
<keyword evidence="2" id="KW-0812">Transmembrane</keyword>
<keyword evidence="2" id="KW-0472">Membrane</keyword>
<reference evidence="3 4" key="1">
    <citation type="journal article" date="2020" name="Front. Plant Sci.">
        <title>Isolation of Rhizosphere Bacteria That Improve Quality and Water Stress Tolerance in Greenhouse Ornamentals.</title>
        <authorList>
            <person name="Nordstedt N.P."/>
            <person name="Jones M.L."/>
        </authorList>
    </citation>
    <scope>NUCLEOTIDE SEQUENCE [LARGE SCALE GENOMIC DNA]</scope>
    <source>
        <strain evidence="3 4">C6C2</strain>
    </source>
</reference>
<dbReference type="EMBL" id="JABFMT010000025">
    <property type="protein sequence ID" value="NUU03669.1"/>
    <property type="molecule type" value="Genomic_DNA"/>
</dbReference>
<proteinExistence type="predicted"/>
<dbReference type="PANTHER" id="PTHR41532:SF1">
    <property type="entry name" value="FIXS PROTEIN"/>
    <property type="match status" value="1"/>
</dbReference>
<dbReference type="Pfam" id="PF03597">
    <property type="entry name" value="FixS"/>
    <property type="match status" value="1"/>
</dbReference>
<evidence type="ECO:0000256" key="2">
    <source>
        <dbReference type="SAM" id="Phobius"/>
    </source>
</evidence>
<name>A0ABX2M754_9BURK</name>
<organism evidence="3 4">
    <name type="scientific">Herbaspirillum robiniae</name>
    <dbReference type="NCBI Taxonomy" id="2014887"/>
    <lineage>
        <taxon>Bacteria</taxon>
        <taxon>Pseudomonadati</taxon>
        <taxon>Pseudomonadota</taxon>
        <taxon>Betaproteobacteria</taxon>
        <taxon>Burkholderiales</taxon>
        <taxon>Oxalobacteraceae</taxon>
        <taxon>Herbaspirillum</taxon>
    </lineage>
</organism>
<dbReference type="Proteomes" id="UP000536746">
    <property type="component" value="Unassembled WGS sequence"/>
</dbReference>
<keyword evidence="2" id="KW-1133">Transmembrane helix</keyword>
<dbReference type="RefSeq" id="WP_079214226.1">
    <property type="nucleotide sequence ID" value="NZ_CP018845.1"/>
</dbReference>
<keyword evidence="4" id="KW-1185">Reference proteome</keyword>
<feature type="region of interest" description="Disordered" evidence="1">
    <location>
        <begin position="49"/>
        <end position="73"/>
    </location>
</feature>
<evidence type="ECO:0000313" key="4">
    <source>
        <dbReference type="Proteomes" id="UP000536746"/>
    </source>
</evidence>
<feature type="compositionally biased region" description="Low complexity" evidence="1">
    <location>
        <begin position="63"/>
        <end position="73"/>
    </location>
</feature>
<dbReference type="PANTHER" id="PTHR41532">
    <property type="entry name" value="FIXS PROTEIN"/>
    <property type="match status" value="1"/>
</dbReference>
<comment type="caution">
    <text evidence="3">The sequence shown here is derived from an EMBL/GenBank/DDBJ whole genome shotgun (WGS) entry which is preliminary data.</text>
</comment>
<dbReference type="NCBIfam" id="TIGR00847">
    <property type="entry name" value="ccoS"/>
    <property type="match status" value="1"/>
</dbReference>
<dbReference type="InterPro" id="IPR004714">
    <property type="entry name" value="Cyt_oxidase_maturation_cbb3"/>
</dbReference>
<feature type="transmembrane region" description="Helical" evidence="2">
    <location>
        <begin position="6"/>
        <end position="23"/>
    </location>
</feature>
<gene>
    <name evidence="3" type="primary">ccoS</name>
    <name evidence="3" type="ORF">HNO84_18825</name>
</gene>
<evidence type="ECO:0000313" key="3">
    <source>
        <dbReference type="EMBL" id="NUU03669.1"/>
    </source>
</evidence>
<sequence length="73" mass="7912">MEALYLLIPLSTLLVFVAIWVFFRASDGGQFDDLEGPALRILHDDDSVAAGSDAHSHQHPHLHPQAPAGIDTP</sequence>